<dbReference type="EMBL" id="CADCWG010000146">
    <property type="protein sequence ID" value="CAA9556721.1"/>
    <property type="molecule type" value="Genomic_DNA"/>
</dbReference>
<proteinExistence type="predicted"/>
<gene>
    <name evidence="2" type="ORF">AVDCRST_MAG49-2996</name>
</gene>
<feature type="non-terminal residue" evidence="2">
    <location>
        <position position="1"/>
    </location>
</feature>
<protein>
    <submittedName>
        <fullName evidence="2">Uncharacterized protein</fullName>
    </submittedName>
</protein>
<feature type="compositionally biased region" description="Basic and acidic residues" evidence="1">
    <location>
        <begin position="26"/>
        <end position="40"/>
    </location>
</feature>
<reference evidence="2" key="1">
    <citation type="submission" date="2020-02" db="EMBL/GenBank/DDBJ databases">
        <authorList>
            <person name="Meier V. D."/>
        </authorList>
    </citation>
    <scope>NUCLEOTIDE SEQUENCE</scope>
    <source>
        <strain evidence="2">AVDCRST_MAG49</strain>
    </source>
</reference>
<dbReference type="AlphaFoldDB" id="A0A6J4US83"/>
<accession>A0A6J4US83</accession>
<evidence type="ECO:0000313" key="2">
    <source>
        <dbReference type="EMBL" id="CAA9556721.1"/>
    </source>
</evidence>
<organism evidence="2">
    <name type="scientific">uncultured Thermomicrobiales bacterium</name>
    <dbReference type="NCBI Taxonomy" id="1645740"/>
    <lineage>
        <taxon>Bacteria</taxon>
        <taxon>Pseudomonadati</taxon>
        <taxon>Thermomicrobiota</taxon>
        <taxon>Thermomicrobia</taxon>
        <taxon>Thermomicrobiales</taxon>
        <taxon>environmental samples</taxon>
    </lineage>
</organism>
<feature type="region of interest" description="Disordered" evidence="1">
    <location>
        <begin position="1"/>
        <end position="54"/>
    </location>
</feature>
<feature type="non-terminal residue" evidence="2">
    <location>
        <position position="54"/>
    </location>
</feature>
<name>A0A6J4US83_9BACT</name>
<evidence type="ECO:0000256" key="1">
    <source>
        <dbReference type="SAM" id="MobiDB-lite"/>
    </source>
</evidence>
<sequence length="54" mass="6077">CRSCTRGPYDTSSVRRRTSASAGRPKGREPFSRRPARSETDWAPPRRQVMLNAG</sequence>